<accession>U5LBM5</accession>
<gene>
    <name evidence="1" type="ORF">N288_11070</name>
</gene>
<protein>
    <submittedName>
        <fullName evidence="1">Uncharacterized protein</fullName>
    </submittedName>
</protein>
<keyword evidence="2" id="KW-1185">Reference proteome</keyword>
<dbReference type="HOGENOM" id="CLU_214209_2_0_9"/>
<dbReference type="STRING" id="1367477.N288_11070"/>
<dbReference type="Proteomes" id="UP000017805">
    <property type="component" value="Chromosome"/>
</dbReference>
<dbReference type="KEGG" id="bif:N288_11070"/>
<evidence type="ECO:0000313" key="2">
    <source>
        <dbReference type="Proteomes" id="UP000017805"/>
    </source>
</evidence>
<sequence length="35" mass="4111">MKKLVKNIIKWAPIAYPIVKKMWGKRKARQLKASS</sequence>
<proteinExistence type="predicted"/>
<organism evidence="1 2">
    <name type="scientific">Bacillus infantis NRRL B-14911</name>
    <dbReference type="NCBI Taxonomy" id="1367477"/>
    <lineage>
        <taxon>Bacteria</taxon>
        <taxon>Bacillati</taxon>
        <taxon>Bacillota</taxon>
        <taxon>Bacilli</taxon>
        <taxon>Bacillales</taxon>
        <taxon>Bacillaceae</taxon>
        <taxon>Bacillus</taxon>
    </lineage>
</organism>
<reference evidence="1 2" key="1">
    <citation type="submission" date="2013-07" db="EMBL/GenBank/DDBJ databases">
        <title>Complete genome sequence of Bacillus infantis NRRL B-14911 that has potential to induce cardiac disease by antigenic mimicry.</title>
        <authorList>
            <person name="Massilamany C."/>
            <person name="Smith T.P.L."/>
            <person name="Loy J.D."/>
            <person name="Barletta R."/>
            <person name="Reddy J."/>
        </authorList>
    </citation>
    <scope>NUCLEOTIDE SEQUENCE [LARGE SCALE GENOMIC DNA]</scope>
    <source>
        <strain evidence="1 2">NRRL B-14911</strain>
    </source>
</reference>
<dbReference type="AlphaFoldDB" id="U5LBM5"/>
<dbReference type="EMBL" id="CP006643">
    <property type="protein sequence ID" value="AGX04126.1"/>
    <property type="molecule type" value="Genomic_DNA"/>
</dbReference>
<name>U5LBM5_9BACI</name>
<evidence type="ECO:0000313" key="1">
    <source>
        <dbReference type="EMBL" id="AGX04126.1"/>
    </source>
</evidence>